<evidence type="ECO:0000256" key="3">
    <source>
        <dbReference type="ARBA" id="ARBA00013229"/>
    </source>
</evidence>
<keyword evidence="4" id="KW-0378">Hydrolase</keyword>
<gene>
    <name evidence="11" type="ORF">RND81_01G089400</name>
</gene>
<protein>
    <recommendedName>
        <fullName evidence="3">pectinesterase</fullName>
        <ecNumber evidence="3">3.1.1.11</ecNumber>
    </recommendedName>
</protein>
<evidence type="ECO:0000256" key="5">
    <source>
        <dbReference type="ARBA" id="ARBA00023085"/>
    </source>
</evidence>
<dbReference type="InterPro" id="IPR012334">
    <property type="entry name" value="Pectin_lyas_fold"/>
</dbReference>
<comment type="pathway">
    <text evidence="1">Glycan metabolism; pectin degradation; 2-dehydro-3-deoxy-D-gluconate from pectin: step 1/5.</text>
</comment>
<comment type="function">
    <text evidence="8">Acts in the modification of cell walls via demethylesterification of cell wall pectin.</text>
</comment>
<keyword evidence="6" id="KW-0325">Glycoprotein</keyword>
<keyword evidence="12" id="KW-1185">Reference proteome</keyword>
<dbReference type="GO" id="GO:0045490">
    <property type="term" value="P:pectin catabolic process"/>
    <property type="evidence" value="ECO:0007669"/>
    <property type="project" value="TreeGrafter"/>
</dbReference>
<evidence type="ECO:0000256" key="1">
    <source>
        <dbReference type="ARBA" id="ARBA00005184"/>
    </source>
</evidence>
<dbReference type="InterPro" id="IPR011050">
    <property type="entry name" value="Pectin_lyase_fold/virulence"/>
</dbReference>
<dbReference type="Pfam" id="PF01095">
    <property type="entry name" value="Pectinesterase"/>
    <property type="match status" value="1"/>
</dbReference>
<dbReference type="EMBL" id="JBDFQZ010000001">
    <property type="protein sequence ID" value="KAK9756329.1"/>
    <property type="molecule type" value="Genomic_DNA"/>
</dbReference>
<feature type="signal peptide" evidence="9">
    <location>
        <begin position="1"/>
        <end position="36"/>
    </location>
</feature>
<keyword evidence="9" id="KW-0732">Signal</keyword>
<evidence type="ECO:0000256" key="7">
    <source>
        <dbReference type="ARBA" id="ARBA00047928"/>
    </source>
</evidence>
<organism evidence="11 12">
    <name type="scientific">Saponaria officinalis</name>
    <name type="common">Common soapwort</name>
    <name type="synonym">Lychnis saponaria</name>
    <dbReference type="NCBI Taxonomy" id="3572"/>
    <lineage>
        <taxon>Eukaryota</taxon>
        <taxon>Viridiplantae</taxon>
        <taxon>Streptophyta</taxon>
        <taxon>Embryophyta</taxon>
        <taxon>Tracheophyta</taxon>
        <taxon>Spermatophyta</taxon>
        <taxon>Magnoliopsida</taxon>
        <taxon>eudicotyledons</taxon>
        <taxon>Gunneridae</taxon>
        <taxon>Pentapetalae</taxon>
        <taxon>Caryophyllales</taxon>
        <taxon>Caryophyllaceae</taxon>
        <taxon>Caryophylleae</taxon>
        <taxon>Saponaria</taxon>
    </lineage>
</organism>
<keyword evidence="5" id="KW-0063">Aspartyl esterase</keyword>
<name>A0AAW1NFJ6_SAPOF</name>
<comment type="similarity">
    <text evidence="2">Belongs to the pectinesterase family.</text>
</comment>
<dbReference type="Gene3D" id="2.160.20.10">
    <property type="entry name" value="Single-stranded right-handed beta-helix, Pectin lyase-like"/>
    <property type="match status" value="1"/>
</dbReference>
<feature type="chain" id="PRO_5043923545" description="pectinesterase" evidence="9">
    <location>
        <begin position="37"/>
        <end position="341"/>
    </location>
</feature>
<evidence type="ECO:0000256" key="8">
    <source>
        <dbReference type="ARBA" id="ARBA00057335"/>
    </source>
</evidence>
<evidence type="ECO:0000256" key="2">
    <source>
        <dbReference type="ARBA" id="ARBA00008891"/>
    </source>
</evidence>
<accession>A0AAW1NFJ6</accession>
<feature type="domain" description="Pectinesterase catalytic" evidence="10">
    <location>
        <begin position="52"/>
        <end position="331"/>
    </location>
</feature>
<dbReference type="PANTHER" id="PTHR31321">
    <property type="entry name" value="ACYL-COA THIOESTER HYDROLASE YBHC-RELATED"/>
    <property type="match status" value="1"/>
</dbReference>
<evidence type="ECO:0000259" key="10">
    <source>
        <dbReference type="Pfam" id="PF01095"/>
    </source>
</evidence>
<sequence length="341" mass="38392">MFRSIQIGSNSNMHRVYQIVLLLLLYQTVCLTVSKAIECKSSSSPSNVAHTISVSKNGNGHFTHIEDALKSIPTTNDQWVKILISPGEYREQIRIFSKSCIILEGQDRTTTTITHDVHNTTSGSITFDTYEVDNFIVKGITFRNSYNRPYNKRTPHVPAVALRASGDKHVYHSCGFEGYQDTLWDDKGRHNFKSCYIEGAVDFIWGDAQSVYEHCTINVTGGGHITAQGRDSSQKTSGYVFKNCKILGEGRATLGRAYRAYARVIFVDSYFSNAVNPLGWFIWNQAGHEKDITFAEINCNGPGANRSKRVPWVKSLSRYEVEQFTTNAYIGQGGWIRKFLI</sequence>
<dbReference type="InterPro" id="IPR000070">
    <property type="entry name" value="Pectinesterase_cat"/>
</dbReference>
<dbReference type="FunFam" id="2.160.20.10:FF:000013">
    <property type="entry name" value="Pectinesterase"/>
    <property type="match status" value="1"/>
</dbReference>
<evidence type="ECO:0000313" key="11">
    <source>
        <dbReference type="EMBL" id="KAK9756329.1"/>
    </source>
</evidence>
<proteinExistence type="inferred from homology"/>
<dbReference type="GO" id="GO:0030599">
    <property type="term" value="F:pectinesterase activity"/>
    <property type="evidence" value="ECO:0007669"/>
    <property type="project" value="UniProtKB-EC"/>
</dbReference>
<evidence type="ECO:0000313" key="12">
    <source>
        <dbReference type="Proteomes" id="UP001443914"/>
    </source>
</evidence>
<dbReference type="AlphaFoldDB" id="A0AAW1NFJ6"/>
<dbReference type="PANTHER" id="PTHR31321:SF134">
    <property type="entry name" value="PECTINESTERASE"/>
    <property type="match status" value="1"/>
</dbReference>
<evidence type="ECO:0000256" key="6">
    <source>
        <dbReference type="ARBA" id="ARBA00023180"/>
    </source>
</evidence>
<evidence type="ECO:0000256" key="4">
    <source>
        <dbReference type="ARBA" id="ARBA00022801"/>
    </source>
</evidence>
<reference evidence="11" key="1">
    <citation type="submission" date="2024-03" db="EMBL/GenBank/DDBJ databases">
        <title>WGS assembly of Saponaria officinalis var. Norfolk2.</title>
        <authorList>
            <person name="Jenkins J."/>
            <person name="Shu S."/>
            <person name="Grimwood J."/>
            <person name="Barry K."/>
            <person name="Goodstein D."/>
            <person name="Schmutz J."/>
            <person name="Leebens-Mack J."/>
            <person name="Osbourn A."/>
        </authorList>
    </citation>
    <scope>NUCLEOTIDE SEQUENCE [LARGE SCALE GENOMIC DNA]</scope>
    <source>
        <strain evidence="11">JIC</strain>
    </source>
</reference>
<comment type="caution">
    <text evidence="11">The sequence shown here is derived from an EMBL/GenBank/DDBJ whole genome shotgun (WGS) entry which is preliminary data.</text>
</comment>
<dbReference type="EC" id="3.1.1.11" evidence="3"/>
<dbReference type="Proteomes" id="UP001443914">
    <property type="component" value="Unassembled WGS sequence"/>
</dbReference>
<evidence type="ECO:0000256" key="9">
    <source>
        <dbReference type="SAM" id="SignalP"/>
    </source>
</evidence>
<dbReference type="GO" id="GO:0042545">
    <property type="term" value="P:cell wall modification"/>
    <property type="evidence" value="ECO:0007669"/>
    <property type="project" value="InterPro"/>
</dbReference>
<dbReference type="SUPFAM" id="SSF51126">
    <property type="entry name" value="Pectin lyase-like"/>
    <property type="match status" value="1"/>
</dbReference>
<comment type="catalytic activity">
    <reaction evidence="7">
        <text>[(1-&gt;4)-alpha-D-galacturonosyl methyl ester](n) + n H2O = [(1-&gt;4)-alpha-D-galacturonosyl](n) + n methanol + n H(+)</text>
        <dbReference type="Rhea" id="RHEA:22380"/>
        <dbReference type="Rhea" id="RHEA-COMP:14570"/>
        <dbReference type="Rhea" id="RHEA-COMP:14573"/>
        <dbReference type="ChEBI" id="CHEBI:15377"/>
        <dbReference type="ChEBI" id="CHEBI:15378"/>
        <dbReference type="ChEBI" id="CHEBI:17790"/>
        <dbReference type="ChEBI" id="CHEBI:140522"/>
        <dbReference type="ChEBI" id="CHEBI:140523"/>
        <dbReference type="EC" id="3.1.1.11"/>
    </reaction>
</comment>